<reference evidence="1 2" key="1">
    <citation type="submission" date="2024-02" db="EMBL/GenBank/DDBJ databases">
        <title>Rhodopirellula caenicola NBRC 110016.</title>
        <authorList>
            <person name="Ichikawa N."/>
            <person name="Katano-Makiyama Y."/>
            <person name="Hidaka K."/>
        </authorList>
    </citation>
    <scope>NUCLEOTIDE SEQUENCE [LARGE SCALE GENOMIC DNA]</scope>
    <source>
        <strain evidence="1 2">NBRC 110016</strain>
    </source>
</reference>
<organism evidence="1 2">
    <name type="scientific">Novipirellula caenicola</name>
    <dbReference type="NCBI Taxonomy" id="1536901"/>
    <lineage>
        <taxon>Bacteria</taxon>
        <taxon>Pseudomonadati</taxon>
        <taxon>Planctomycetota</taxon>
        <taxon>Planctomycetia</taxon>
        <taxon>Pirellulales</taxon>
        <taxon>Pirellulaceae</taxon>
        <taxon>Novipirellula</taxon>
    </lineage>
</organism>
<protein>
    <submittedName>
        <fullName evidence="1">Uncharacterized protein</fullName>
    </submittedName>
</protein>
<evidence type="ECO:0000313" key="2">
    <source>
        <dbReference type="Proteomes" id="UP001416858"/>
    </source>
</evidence>
<dbReference type="RefSeq" id="WP_345685159.1">
    <property type="nucleotide sequence ID" value="NZ_BAABRO010000009.1"/>
</dbReference>
<gene>
    <name evidence="1" type="ORF">Rcae01_03832</name>
</gene>
<comment type="caution">
    <text evidence="1">The sequence shown here is derived from an EMBL/GenBank/DDBJ whole genome shotgun (WGS) entry which is preliminary data.</text>
</comment>
<sequence length="55" mass="6185">MSERETSKQQANSMDHDHYRFGKGLLVHVADPLSAHALVNLNRKRDGRGRRSGAL</sequence>
<accession>A0ABP9VT77</accession>
<keyword evidence="2" id="KW-1185">Reference proteome</keyword>
<dbReference type="EMBL" id="BAABRO010000009">
    <property type="protein sequence ID" value="GAA5508366.1"/>
    <property type="molecule type" value="Genomic_DNA"/>
</dbReference>
<dbReference type="Proteomes" id="UP001416858">
    <property type="component" value="Unassembled WGS sequence"/>
</dbReference>
<proteinExistence type="predicted"/>
<evidence type="ECO:0000313" key="1">
    <source>
        <dbReference type="EMBL" id="GAA5508366.1"/>
    </source>
</evidence>
<name>A0ABP9VT77_9BACT</name>